<dbReference type="RefSeq" id="WP_199756500.1">
    <property type="nucleotide sequence ID" value="NZ_VLKU01000003.1"/>
</dbReference>
<dbReference type="Proteomes" id="UP000316225">
    <property type="component" value="Unassembled WGS sequence"/>
</dbReference>
<evidence type="ECO:0000256" key="4">
    <source>
        <dbReference type="ARBA" id="ARBA00023163"/>
    </source>
</evidence>
<keyword evidence="4" id="KW-0804">Transcription</keyword>
<dbReference type="InterPro" id="IPR000847">
    <property type="entry name" value="LysR_HTH_N"/>
</dbReference>
<feature type="domain" description="HTH lysR-type" evidence="5">
    <location>
        <begin position="1"/>
        <end position="61"/>
    </location>
</feature>
<evidence type="ECO:0000256" key="3">
    <source>
        <dbReference type="ARBA" id="ARBA00023125"/>
    </source>
</evidence>
<evidence type="ECO:0000259" key="5">
    <source>
        <dbReference type="PROSITE" id="PS50931"/>
    </source>
</evidence>
<dbReference type="EMBL" id="VLKU01000003">
    <property type="protein sequence ID" value="TWI35815.1"/>
    <property type="molecule type" value="Genomic_DNA"/>
</dbReference>
<dbReference type="InterPro" id="IPR036388">
    <property type="entry name" value="WH-like_DNA-bd_sf"/>
</dbReference>
<evidence type="ECO:0000256" key="2">
    <source>
        <dbReference type="ARBA" id="ARBA00023015"/>
    </source>
</evidence>
<evidence type="ECO:0000313" key="7">
    <source>
        <dbReference type="Proteomes" id="UP000316225"/>
    </source>
</evidence>
<evidence type="ECO:0000313" key="6">
    <source>
        <dbReference type="EMBL" id="TWI35815.1"/>
    </source>
</evidence>
<organism evidence="6 7">
    <name type="scientific">Paracoccus sulfuroxidans</name>
    <dbReference type="NCBI Taxonomy" id="384678"/>
    <lineage>
        <taxon>Bacteria</taxon>
        <taxon>Pseudomonadati</taxon>
        <taxon>Pseudomonadota</taxon>
        <taxon>Alphaproteobacteria</taxon>
        <taxon>Rhodobacterales</taxon>
        <taxon>Paracoccaceae</taxon>
        <taxon>Paracoccus</taxon>
    </lineage>
</organism>
<dbReference type="GO" id="GO:0006351">
    <property type="term" value="P:DNA-templated transcription"/>
    <property type="evidence" value="ECO:0007669"/>
    <property type="project" value="TreeGrafter"/>
</dbReference>
<keyword evidence="2" id="KW-0805">Transcription regulation</keyword>
<accession>A0A562NUH5</accession>
<dbReference type="PROSITE" id="PS50931">
    <property type="entry name" value="HTH_LYSR"/>
    <property type="match status" value="1"/>
</dbReference>
<comment type="similarity">
    <text evidence="1">Belongs to the LysR transcriptional regulatory family.</text>
</comment>
<keyword evidence="7" id="KW-1185">Reference proteome</keyword>
<dbReference type="InterPro" id="IPR058163">
    <property type="entry name" value="LysR-type_TF_proteobact-type"/>
</dbReference>
<dbReference type="GO" id="GO:0003700">
    <property type="term" value="F:DNA-binding transcription factor activity"/>
    <property type="evidence" value="ECO:0007669"/>
    <property type="project" value="InterPro"/>
</dbReference>
<dbReference type="GO" id="GO:0043565">
    <property type="term" value="F:sequence-specific DNA binding"/>
    <property type="evidence" value="ECO:0007669"/>
    <property type="project" value="TreeGrafter"/>
</dbReference>
<reference evidence="6 7" key="1">
    <citation type="journal article" date="2015" name="Stand. Genomic Sci.">
        <title>Genomic Encyclopedia of Bacterial and Archaeal Type Strains, Phase III: the genomes of soil and plant-associated and newly described type strains.</title>
        <authorList>
            <person name="Whitman W.B."/>
            <person name="Woyke T."/>
            <person name="Klenk H.P."/>
            <person name="Zhou Y."/>
            <person name="Lilburn T.G."/>
            <person name="Beck B.J."/>
            <person name="De Vos P."/>
            <person name="Vandamme P."/>
            <person name="Eisen J.A."/>
            <person name="Garrity G."/>
            <person name="Hugenholtz P."/>
            <person name="Kyrpides N.C."/>
        </authorList>
    </citation>
    <scope>NUCLEOTIDE SEQUENCE [LARGE SCALE GENOMIC DNA]</scope>
    <source>
        <strain evidence="6 7">CGMCC 1.5364</strain>
    </source>
</reference>
<dbReference type="Gene3D" id="1.10.10.10">
    <property type="entry name" value="Winged helix-like DNA-binding domain superfamily/Winged helix DNA-binding domain"/>
    <property type="match status" value="1"/>
</dbReference>
<gene>
    <name evidence="6" type="ORF">IQ24_01173</name>
</gene>
<name>A0A562NUH5_9RHOB</name>
<dbReference type="InterPro" id="IPR005119">
    <property type="entry name" value="LysR_subst-bd"/>
</dbReference>
<dbReference type="SUPFAM" id="SSF53850">
    <property type="entry name" value="Periplasmic binding protein-like II"/>
    <property type="match status" value="1"/>
</dbReference>
<dbReference type="PANTHER" id="PTHR30537:SF3">
    <property type="entry name" value="TRANSCRIPTIONAL REGULATORY PROTEIN"/>
    <property type="match status" value="1"/>
</dbReference>
<keyword evidence="3" id="KW-0238">DNA-binding</keyword>
<dbReference type="Pfam" id="PF03466">
    <property type="entry name" value="LysR_substrate"/>
    <property type="match status" value="1"/>
</dbReference>
<dbReference type="SUPFAM" id="SSF46785">
    <property type="entry name" value="Winged helix' DNA-binding domain"/>
    <property type="match status" value="1"/>
</dbReference>
<dbReference type="PANTHER" id="PTHR30537">
    <property type="entry name" value="HTH-TYPE TRANSCRIPTIONAL REGULATOR"/>
    <property type="match status" value="1"/>
</dbReference>
<dbReference type="InterPro" id="IPR036390">
    <property type="entry name" value="WH_DNA-bd_sf"/>
</dbReference>
<evidence type="ECO:0000256" key="1">
    <source>
        <dbReference type="ARBA" id="ARBA00009437"/>
    </source>
</evidence>
<comment type="caution">
    <text evidence="6">The sequence shown here is derived from an EMBL/GenBank/DDBJ whole genome shotgun (WGS) entry which is preliminary data.</text>
</comment>
<proteinExistence type="inferred from homology"/>
<protein>
    <submittedName>
        <fullName evidence="6">Transcriptional regulator, LysR family</fullName>
    </submittedName>
</protein>
<dbReference type="Gene3D" id="3.40.190.290">
    <property type="match status" value="1"/>
</dbReference>
<dbReference type="Pfam" id="PF00126">
    <property type="entry name" value="HTH_1"/>
    <property type="match status" value="1"/>
</dbReference>
<sequence>MRLNQWTEIRTVAQVARTGRVSAAAEVLGMHHSTVIRHIDQLEAAMRTKLFQRHARGYTPTEAGEELLRIANLVDDQFTEMMDRIESARDTVSGQLVVTAIPVADRLVMPSIGRFQSQHPKLKVIYHSDVRTYHLAYGEAHVALRSGTEPNHPDNIVSRLHDARHALYAAKSYVQRFGLPRTEAELAEHRFVITELEEPRAPFHRWLADRIPEESFVFRTGQVSAAYLALQSGVGIGFLNRLAENEGMVPVLPDLDPPEWRTPIWMVTHVDLHRTSKVQSFTRFMHEEAKSWGQAPGVSL</sequence>
<dbReference type="AlphaFoldDB" id="A0A562NUH5"/>